<dbReference type="GeneID" id="5893219"/>
<dbReference type="InParanoid" id="A9V5E7"/>
<evidence type="ECO:0000313" key="2">
    <source>
        <dbReference type="EMBL" id="EDQ87358.1"/>
    </source>
</evidence>
<dbReference type="EMBL" id="CH991560">
    <property type="protein sequence ID" value="EDQ87358.1"/>
    <property type="molecule type" value="Genomic_DNA"/>
</dbReference>
<organism evidence="2 3">
    <name type="scientific">Monosiga brevicollis</name>
    <name type="common">Choanoflagellate</name>
    <dbReference type="NCBI Taxonomy" id="81824"/>
    <lineage>
        <taxon>Eukaryota</taxon>
        <taxon>Choanoflagellata</taxon>
        <taxon>Craspedida</taxon>
        <taxon>Salpingoecidae</taxon>
        <taxon>Monosiga</taxon>
    </lineage>
</organism>
<protein>
    <submittedName>
        <fullName evidence="2">Uncharacterized protein</fullName>
    </submittedName>
</protein>
<dbReference type="Proteomes" id="UP000001357">
    <property type="component" value="Unassembled WGS sequence"/>
</dbReference>
<evidence type="ECO:0000256" key="1">
    <source>
        <dbReference type="SAM" id="MobiDB-lite"/>
    </source>
</evidence>
<feature type="compositionally biased region" description="Polar residues" evidence="1">
    <location>
        <begin position="185"/>
        <end position="197"/>
    </location>
</feature>
<name>A9V5E7_MONBE</name>
<dbReference type="AlphaFoldDB" id="A9V5E7"/>
<dbReference type="KEGG" id="mbr:MONBRDRAFT_27484"/>
<evidence type="ECO:0000313" key="3">
    <source>
        <dbReference type="Proteomes" id="UP000001357"/>
    </source>
</evidence>
<proteinExistence type="predicted"/>
<dbReference type="RefSeq" id="XP_001747971.1">
    <property type="nucleotide sequence ID" value="XM_001747919.1"/>
</dbReference>
<feature type="region of interest" description="Disordered" evidence="1">
    <location>
        <begin position="148"/>
        <end position="212"/>
    </location>
</feature>
<feature type="compositionally biased region" description="Acidic residues" evidence="1">
    <location>
        <begin position="165"/>
        <end position="183"/>
    </location>
</feature>
<reference evidence="2 3" key="1">
    <citation type="journal article" date="2008" name="Nature">
        <title>The genome of the choanoflagellate Monosiga brevicollis and the origin of metazoans.</title>
        <authorList>
            <consortium name="JGI Sequencing"/>
            <person name="King N."/>
            <person name="Westbrook M.J."/>
            <person name="Young S.L."/>
            <person name="Kuo A."/>
            <person name="Abedin M."/>
            <person name="Chapman J."/>
            <person name="Fairclough S."/>
            <person name="Hellsten U."/>
            <person name="Isogai Y."/>
            <person name="Letunic I."/>
            <person name="Marr M."/>
            <person name="Pincus D."/>
            <person name="Putnam N."/>
            <person name="Rokas A."/>
            <person name="Wright K.J."/>
            <person name="Zuzow R."/>
            <person name="Dirks W."/>
            <person name="Good M."/>
            <person name="Goodstein D."/>
            <person name="Lemons D."/>
            <person name="Li W."/>
            <person name="Lyons J.B."/>
            <person name="Morris A."/>
            <person name="Nichols S."/>
            <person name="Richter D.J."/>
            <person name="Salamov A."/>
            <person name="Bork P."/>
            <person name="Lim W.A."/>
            <person name="Manning G."/>
            <person name="Miller W.T."/>
            <person name="McGinnis W."/>
            <person name="Shapiro H."/>
            <person name="Tjian R."/>
            <person name="Grigoriev I.V."/>
            <person name="Rokhsar D."/>
        </authorList>
    </citation>
    <scope>NUCLEOTIDE SEQUENCE [LARGE SCALE GENOMIC DNA]</scope>
    <source>
        <strain evidence="3">MX1 / ATCC 50154</strain>
    </source>
</reference>
<gene>
    <name evidence="2" type="ORF">MONBRDRAFT_27484</name>
</gene>
<accession>A9V5E7</accession>
<sequence length="376" mass="40645">MGDQGMMNVFCLQGQSRRSCLPQQHLALLTVTPQALDKQFRQQQLAYARLVNEPSSEATELRARVSKDRQQLVHAFLQRDPSIAATSAPLSVHLDALAKLRTAHLLQRELAEQLAEHGLRAATSSQIDPQSARALCDAVLHLITHHSRDSSPLASTPGHSHQVLDEDAAEPSSDEDGAEDDVGSDQPSSAAPLSTSRRGSREDVLAPQRPSYDFLPKQGSNFRLSALVSQRGSCTSLSSVDSECDLGEISQVPLLGLYVLTANVHLAQAAIETLQLHSDRLSNDDWTRLLLLAVADAALLHPELRDSAISALVQVLANQEFSYTVASLVCHAFLEAGAGPALAPLEEIFADLDFDMLSPAYMHSFEDLVQLAGGEV</sequence>
<keyword evidence="3" id="KW-1185">Reference proteome</keyword>
<feature type="compositionally biased region" description="Polar residues" evidence="1">
    <location>
        <begin position="150"/>
        <end position="159"/>
    </location>
</feature>